<gene>
    <name evidence="1" type="ORF">SPICUR_02080</name>
</gene>
<dbReference type="HOGENOM" id="CLU_1694435_0_0_6"/>
<dbReference type="RefSeq" id="WP_023365555.1">
    <property type="nucleotide sequence ID" value="NC_022664.1"/>
</dbReference>
<dbReference type="STRING" id="1335757.SPICUR_02080"/>
<dbReference type="eggNOG" id="COG1430">
    <property type="taxonomic scope" value="Bacteria"/>
</dbReference>
<dbReference type="PANTHER" id="PTHR37953:SF1">
    <property type="entry name" value="UPF0127 PROTEIN MJ1496"/>
    <property type="match status" value="1"/>
</dbReference>
<evidence type="ECO:0008006" key="3">
    <source>
        <dbReference type="Google" id="ProtNLM"/>
    </source>
</evidence>
<evidence type="ECO:0000313" key="2">
    <source>
        <dbReference type="Proteomes" id="UP000017640"/>
    </source>
</evidence>
<dbReference type="OrthoDB" id="5796728at2"/>
<reference evidence="1 2" key="1">
    <citation type="journal article" date="2013" name="BMC Genomics">
        <title>Genomes of "Spiribacter", a streamlined, successful halophilic bacterium.</title>
        <authorList>
            <person name="Lopez-Perez M."/>
            <person name="Ghai R."/>
            <person name="Leon M.J."/>
            <person name="Rodriguez-Olmos A."/>
            <person name="Copa-Patino J.L."/>
            <person name="Soliveri J."/>
            <person name="Sanchez-Porro C."/>
            <person name="Ventosa A."/>
            <person name="Rodriguez-Valera F."/>
        </authorList>
    </citation>
    <scope>NUCLEOTIDE SEQUENCE [LARGE SCALE GENOMIC DNA]</scope>
    <source>
        <strain evidence="1 2">UAH-SP71</strain>
    </source>
</reference>
<accession>U5T2D1</accession>
<evidence type="ECO:0000313" key="1">
    <source>
        <dbReference type="EMBL" id="AGY91431.1"/>
    </source>
</evidence>
<dbReference type="EMBL" id="CP005990">
    <property type="protein sequence ID" value="AGY91431.1"/>
    <property type="molecule type" value="Genomic_DNA"/>
</dbReference>
<name>U5T2D1_9GAMM</name>
<dbReference type="Pfam" id="PF02643">
    <property type="entry name" value="DUF192"/>
    <property type="match status" value="1"/>
</dbReference>
<dbReference type="AlphaFoldDB" id="U5T2D1"/>
<dbReference type="PANTHER" id="PTHR37953">
    <property type="entry name" value="UPF0127 PROTEIN MJ1496"/>
    <property type="match status" value="1"/>
</dbReference>
<organism evidence="1 2">
    <name type="scientific">Spiribacter curvatus</name>
    <dbReference type="NCBI Taxonomy" id="1335757"/>
    <lineage>
        <taxon>Bacteria</taxon>
        <taxon>Pseudomonadati</taxon>
        <taxon>Pseudomonadota</taxon>
        <taxon>Gammaproteobacteria</taxon>
        <taxon>Chromatiales</taxon>
        <taxon>Ectothiorhodospiraceae</taxon>
        <taxon>Spiribacter</taxon>
    </lineage>
</organism>
<proteinExistence type="predicted"/>
<dbReference type="KEGG" id="spiu:SPICUR_02080"/>
<dbReference type="InterPro" id="IPR003795">
    <property type="entry name" value="DUF192"/>
</dbReference>
<keyword evidence="2" id="KW-1185">Reference proteome</keyword>
<dbReference type="InterPro" id="IPR038695">
    <property type="entry name" value="Saro_0823-like_sf"/>
</dbReference>
<protein>
    <recommendedName>
        <fullName evidence="3">DUF192 domain-containing protein</fullName>
    </recommendedName>
</protein>
<dbReference type="Proteomes" id="UP000017640">
    <property type="component" value="Chromosome"/>
</dbReference>
<dbReference type="Gene3D" id="2.60.120.1140">
    <property type="entry name" value="Protein of unknown function DUF192"/>
    <property type="match status" value="1"/>
</dbReference>
<sequence length="171" mass="18379">MKRWIVRIIAGLVLAGAILLGNAGLVGDSAGARSESGAAERPTAWQSMAAGEVIIEPTTDAESRRIRVRIADEASERAQGMQHLPPEVIRATPIWFEFPVPRRTSWHMRNVRAALDIAYVDDNGRVIGIERMTPGGSGYGSDAAIAAALELAAGEAERLGIQVGTRLRRAR</sequence>